<dbReference type="Proteomes" id="UP000219338">
    <property type="component" value="Unassembled WGS sequence"/>
</dbReference>
<name>A0A284QSM1_ARMOS</name>
<dbReference type="EMBL" id="FUEG01000002">
    <property type="protein sequence ID" value="SJK99478.1"/>
    <property type="molecule type" value="Genomic_DNA"/>
</dbReference>
<evidence type="ECO:0000313" key="4">
    <source>
        <dbReference type="Proteomes" id="UP000219338"/>
    </source>
</evidence>
<evidence type="ECO:0000313" key="3">
    <source>
        <dbReference type="EMBL" id="SJK99478.1"/>
    </source>
</evidence>
<protein>
    <recommendedName>
        <fullName evidence="2">WH2 domain-containing protein</fullName>
    </recommendedName>
</protein>
<feature type="domain" description="WH2" evidence="2">
    <location>
        <begin position="20"/>
        <end position="37"/>
    </location>
</feature>
<dbReference type="GO" id="GO:0003779">
    <property type="term" value="F:actin binding"/>
    <property type="evidence" value="ECO:0007669"/>
    <property type="project" value="InterPro"/>
</dbReference>
<feature type="compositionally biased region" description="Basic residues" evidence="1">
    <location>
        <begin position="174"/>
        <end position="186"/>
    </location>
</feature>
<dbReference type="PROSITE" id="PS51082">
    <property type="entry name" value="WH2"/>
    <property type="match status" value="1"/>
</dbReference>
<evidence type="ECO:0000256" key="1">
    <source>
        <dbReference type="SAM" id="MobiDB-lite"/>
    </source>
</evidence>
<keyword evidence="4" id="KW-1185">Reference proteome</keyword>
<feature type="region of interest" description="Disordered" evidence="1">
    <location>
        <begin position="154"/>
        <end position="196"/>
    </location>
</feature>
<organism evidence="3 4">
    <name type="scientific">Armillaria ostoyae</name>
    <name type="common">Armillaria root rot fungus</name>
    <dbReference type="NCBI Taxonomy" id="47428"/>
    <lineage>
        <taxon>Eukaryota</taxon>
        <taxon>Fungi</taxon>
        <taxon>Dikarya</taxon>
        <taxon>Basidiomycota</taxon>
        <taxon>Agaricomycotina</taxon>
        <taxon>Agaricomycetes</taxon>
        <taxon>Agaricomycetidae</taxon>
        <taxon>Agaricales</taxon>
        <taxon>Marasmiineae</taxon>
        <taxon>Physalacriaceae</taxon>
        <taxon>Armillaria</taxon>
    </lineage>
</organism>
<dbReference type="InterPro" id="IPR003124">
    <property type="entry name" value="WH2_dom"/>
</dbReference>
<gene>
    <name evidence="3" type="ORF">ARMOST_02780</name>
</gene>
<dbReference type="AlphaFoldDB" id="A0A284QSM1"/>
<dbReference type="OrthoDB" id="3053951at2759"/>
<feature type="compositionally biased region" description="Polar residues" evidence="1">
    <location>
        <begin position="162"/>
        <end position="173"/>
    </location>
</feature>
<reference evidence="4" key="1">
    <citation type="journal article" date="2017" name="Nat. Ecol. Evol.">
        <title>Genome expansion and lineage-specific genetic innovations in the forest pathogenic fungi Armillaria.</title>
        <authorList>
            <person name="Sipos G."/>
            <person name="Prasanna A.N."/>
            <person name="Walter M.C."/>
            <person name="O'Connor E."/>
            <person name="Balint B."/>
            <person name="Krizsan K."/>
            <person name="Kiss B."/>
            <person name="Hess J."/>
            <person name="Varga T."/>
            <person name="Slot J."/>
            <person name="Riley R."/>
            <person name="Boka B."/>
            <person name="Rigling D."/>
            <person name="Barry K."/>
            <person name="Lee J."/>
            <person name="Mihaltcheva S."/>
            <person name="LaButti K."/>
            <person name="Lipzen A."/>
            <person name="Waldron R."/>
            <person name="Moloney N.M."/>
            <person name="Sperisen C."/>
            <person name="Kredics L."/>
            <person name="Vagvoelgyi C."/>
            <person name="Patrignani A."/>
            <person name="Fitzpatrick D."/>
            <person name="Nagy I."/>
            <person name="Doyle S."/>
            <person name="Anderson J.B."/>
            <person name="Grigoriev I.V."/>
            <person name="Gueldener U."/>
            <person name="Muensterkoetter M."/>
            <person name="Nagy L.G."/>
        </authorList>
    </citation>
    <scope>NUCLEOTIDE SEQUENCE [LARGE SCALE GENOMIC DNA]</scope>
    <source>
        <strain evidence="4">C18/9</strain>
    </source>
</reference>
<evidence type="ECO:0000259" key="2">
    <source>
        <dbReference type="PROSITE" id="PS51082"/>
    </source>
</evidence>
<sequence>MSLSWLSKNLHFDDSDTGDDRDPLLAYIRRPKKLRKAPPPVQPRYPPNNRFTARRNLQASKVVEGHGYLKNASDLIQQHRGSLASNVPSLDTKWAQLFTVAPVLRKLTKGRQKPQEWCDNARQLLKDVQKKLRDARRRSRGSASIFSFISLGSTRRSRKHAPTSSNQSHSTYRSPKHTPGHHHHPRPRDPGTVMSPSSFHHVVELKPLPAIPDSGRFFEEWGSQNSPSGSSRRRQHHRFLYPSSNLKDNITTFVTAT</sequence>
<dbReference type="OMA" id="FHHVVEL"/>
<accession>A0A284QSM1</accession>
<proteinExistence type="predicted"/>